<dbReference type="AlphaFoldDB" id="A0A0W1R786"/>
<dbReference type="InterPro" id="IPR058373">
    <property type="entry name" value="DUF8060"/>
</dbReference>
<comment type="caution">
    <text evidence="4">The sequence shown here is derived from an EMBL/GenBank/DDBJ whole genome shotgun (WGS) entry which is preliminary data.</text>
</comment>
<dbReference type="Pfam" id="PF26256">
    <property type="entry name" value="DUF8060"/>
    <property type="match status" value="1"/>
</dbReference>
<dbReference type="RefSeq" id="WP_058582429.1">
    <property type="nucleotide sequence ID" value="NZ_LOPU01000029.1"/>
</dbReference>
<evidence type="ECO:0000313" key="5">
    <source>
        <dbReference type="Proteomes" id="UP000054387"/>
    </source>
</evidence>
<name>A0A0W1R786_9EURY</name>
<evidence type="ECO:0000259" key="3">
    <source>
        <dbReference type="Pfam" id="PF26256"/>
    </source>
</evidence>
<keyword evidence="2" id="KW-0472">Membrane</keyword>
<proteinExistence type="predicted"/>
<evidence type="ECO:0000256" key="1">
    <source>
        <dbReference type="SAM" id="MobiDB-lite"/>
    </source>
</evidence>
<reference evidence="4 5" key="1">
    <citation type="submission" date="2015-12" db="EMBL/GenBank/DDBJ databases">
        <title>Haloprofundus marisrubri gen. nov., sp. nov., an extremely halophilic archaeon isolated from the Discovery deep brine-seawater interface in the Red Sea.</title>
        <authorList>
            <person name="Zhang G."/>
            <person name="Stingl U."/>
            <person name="Rashid M."/>
        </authorList>
    </citation>
    <scope>NUCLEOTIDE SEQUENCE [LARGE SCALE GENOMIC DNA]</scope>
    <source>
        <strain evidence="4 5">SB9</strain>
    </source>
</reference>
<dbReference type="EMBL" id="LOPU01000029">
    <property type="protein sequence ID" value="KTG09277.1"/>
    <property type="molecule type" value="Genomic_DNA"/>
</dbReference>
<keyword evidence="2" id="KW-1133">Transmembrane helix</keyword>
<sequence length="110" mass="11890">MNANDEPTTTEMTTEENPMQTDGGTTNSNATSSSGTTRSGRDVRTLLNYAALAVLVLFALVASVQLYTAVGGVIDRWVASEYRIFFRAAFNLVVLLLCVGGISLQLRRLD</sequence>
<gene>
    <name evidence="4" type="ORF">AUR64_15945</name>
</gene>
<feature type="domain" description="DUF8060" evidence="3">
    <location>
        <begin position="4"/>
        <end position="109"/>
    </location>
</feature>
<dbReference type="STRING" id="1514971.AUR64_15945"/>
<accession>A0A0W1R786</accession>
<protein>
    <recommendedName>
        <fullName evidence="3">DUF8060 domain-containing protein</fullName>
    </recommendedName>
</protein>
<dbReference type="OrthoDB" id="307104at2157"/>
<feature type="transmembrane region" description="Helical" evidence="2">
    <location>
        <begin position="84"/>
        <end position="104"/>
    </location>
</feature>
<keyword evidence="2" id="KW-0812">Transmembrane</keyword>
<dbReference type="Proteomes" id="UP000054387">
    <property type="component" value="Unassembled WGS sequence"/>
</dbReference>
<keyword evidence="5" id="KW-1185">Reference proteome</keyword>
<feature type="transmembrane region" description="Helical" evidence="2">
    <location>
        <begin position="46"/>
        <end position="64"/>
    </location>
</feature>
<feature type="region of interest" description="Disordered" evidence="1">
    <location>
        <begin position="1"/>
        <end position="40"/>
    </location>
</feature>
<evidence type="ECO:0000313" key="4">
    <source>
        <dbReference type="EMBL" id="KTG09277.1"/>
    </source>
</evidence>
<organism evidence="4 5">
    <name type="scientific">Haloprofundus marisrubri</name>
    <dbReference type="NCBI Taxonomy" id="1514971"/>
    <lineage>
        <taxon>Archaea</taxon>
        <taxon>Methanobacteriati</taxon>
        <taxon>Methanobacteriota</taxon>
        <taxon>Stenosarchaea group</taxon>
        <taxon>Halobacteria</taxon>
        <taxon>Halobacteriales</taxon>
        <taxon>Haloferacaceae</taxon>
        <taxon>Haloprofundus</taxon>
    </lineage>
</organism>
<evidence type="ECO:0000256" key="2">
    <source>
        <dbReference type="SAM" id="Phobius"/>
    </source>
</evidence>
<feature type="compositionally biased region" description="Low complexity" evidence="1">
    <location>
        <begin position="1"/>
        <end position="38"/>
    </location>
</feature>